<reference evidence="3 4" key="1">
    <citation type="submission" date="2018-03" db="EMBL/GenBank/DDBJ databases">
        <title>The ancient ancestry and fast evolution of plastids.</title>
        <authorList>
            <person name="Moore K.R."/>
            <person name="Magnabosco C."/>
            <person name="Momper L."/>
            <person name="Gold D.A."/>
            <person name="Bosak T."/>
            <person name="Fournier G.P."/>
        </authorList>
    </citation>
    <scope>NUCLEOTIDE SEQUENCE [LARGE SCALE GENOMIC DNA]</scope>
    <source>
        <strain evidence="3 4">CCALA 016</strain>
    </source>
</reference>
<comment type="caution">
    <text evidence="3">The sequence shown here is derived from an EMBL/GenBank/DDBJ whole genome shotgun (WGS) entry which is preliminary data.</text>
</comment>
<sequence length="165" mass="17009">MKKVSKLIGLSFLGIILFQADLNLAQAPSPPFAYPSRGQNVEEQQQDHFACYTWAKQQTGIDPAAFSAQFAAQSAQSPPSQGGAVRGAAGGAALGAVGGAIGGNAGEGAAIGAGVGALAGLFRRHRAEEQAQQASAQAATQEQHAVQLYYQAWTTCMQGRGYTVN</sequence>
<dbReference type="Proteomes" id="UP000239001">
    <property type="component" value="Unassembled WGS sequence"/>
</dbReference>
<keyword evidence="4" id="KW-1185">Reference proteome</keyword>
<dbReference type="Pfam" id="PF13436">
    <property type="entry name" value="Gly-zipper_OmpA"/>
    <property type="match status" value="1"/>
</dbReference>
<gene>
    <name evidence="3" type="ORF">C7H19_21470</name>
</gene>
<evidence type="ECO:0000259" key="2">
    <source>
        <dbReference type="Pfam" id="PF13436"/>
    </source>
</evidence>
<accession>A0A2T1LS78</accession>
<evidence type="ECO:0000313" key="3">
    <source>
        <dbReference type="EMBL" id="PSF32469.1"/>
    </source>
</evidence>
<dbReference type="EMBL" id="PXOH01000037">
    <property type="protein sequence ID" value="PSF32469.1"/>
    <property type="molecule type" value="Genomic_DNA"/>
</dbReference>
<protein>
    <recommendedName>
        <fullName evidence="2">Glycine-zipper-containing OmpA-like membrane domain-containing protein</fullName>
    </recommendedName>
</protein>
<reference evidence="3 4" key="2">
    <citation type="submission" date="2018-03" db="EMBL/GenBank/DDBJ databases">
        <authorList>
            <person name="Keele B.F."/>
        </authorList>
    </citation>
    <scope>NUCLEOTIDE SEQUENCE [LARGE SCALE GENOMIC DNA]</scope>
    <source>
        <strain evidence="3 4">CCALA 016</strain>
    </source>
</reference>
<evidence type="ECO:0000313" key="4">
    <source>
        <dbReference type="Proteomes" id="UP000239001"/>
    </source>
</evidence>
<dbReference type="OrthoDB" id="8565211at2"/>
<proteinExistence type="predicted"/>
<dbReference type="InterPro" id="IPR025693">
    <property type="entry name" value="Gly-zipper_OmpA-like_dom"/>
</dbReference>
<dbReference type="AlphaFoldDB" id="A0A2T1LS78"/>
<evidence type="ECO:0000256" key="1">
    <source>
        <dbReference type="SAM" id="SignalP"/>
    </source>
</evidence>
<feature type="domain" description="Glycine-zipper-containing OmpA-like membrane" evidence="2">
    <location>
        <begin position="83"/>
        <end position="123"/>
    </location>
</feature>
<keyword evidence="1" id="KW-0732">Signal</keyword>
<name>A0A2T1LS78_9CHRO</name>
<feature type="signal peptide" evidence="1">
    <location>
        <begin position="1"/>
        <end position="25"/>
    </location>
</feature>
<feature type="chain" id="PRO_5015556075" description="Glycine-zipper-containing OmpA-like membrane domain-containing protein" evidence="1">
    <location>
        <begin position="26"/>
        <end position="165"/>
    </location>
</feature>
<dbReference type="RefSeq" id="WP_106458966.1">
    <property type="nucleotide sequence ID" value="NZ_PXOH01000037.1"/>
</dbReference>
<organism evidence="3 4">
    <name type="scientific">Aphanothece hegewaldii CCALA 016</name>
    <dbReference type="NCBI Taxonomy" id="2107694"/>
    <lineage>
        <taxon>Bacteria</taxon>
        <taxon>Bacillati</taxon>
        <taxon>Cyanobacteriota</taxon>
        <taxon>Cyanophyceae</taxon>
        <taxon>Oscillatoriophycideae</taxon>
        <taxon>Chroococcales</taxon>
        <taxon>Aphanothecaceae</taxon>
        <taxon>Aphanothece</taxon>
    </lineage>
</organism>